<reference evidence="5" key="1">
    <citation type="journal article" date="2014" name="Front. Microbiol.">
        <title>High frequency of phylogenetically diverse reductive dehalogenase-homologous genes in deep subseafloor sedimentary metagenomes.</title>
        <authorList>
            <person name="Kawai M."/>
            <person name="Futagami T."/>
            <person name="Toyoda A."/>
            <person name="Takaki Y."/>
            <person name="Nishi S."/>
            <person name="Hori S."/>
            <person name="Arai W."/>
            <person name="Tsubouchi T."/>
            <person name="Morono Y."/>
            <person name="Uchiyama I."/>
            <person name="Ito T."/>
            <person name="Fujiyama A."/>
            <person name="Inagaki F."/>
            <person name="Takami H."/>
        </authorList>
    </citation>
    <scope>NUCLEOTIDE SEQUENCE</scope>
    <source>
        <strain evidence="5">Expedition CK06-06</strain>
    </source>
</reference>
<dbReference type="Gene3D" id="3.40.50.720">
    <property type="entry name" value="NAD(P)-binding Rossmann-like Domain"/>
    <property type="match status" value="2"/>
</dbReference>
<evidence type="ECO:0000259" key="4">
    <source>
        <dbReference type="Pfam" id="PF02826"/>
    </source>
</evidence>
<dbReference type="EMBL" id="BARW01032547">
    <property type="protein sequence ID" value="GAJ14297.1"/>
    <property type="molecule type" value="Genomic_DNA"/>
</dbReference>
<dbReference type="GO" id="GO:0016491">
    <property type="term" value="F:oxidoreductase activity"/>
    <property type="evidence" value="ECO:0007669"/>
    <property type="project" value="UniProtKB-KW"/>
</dbReference>
<comment type="caution">
    <text evidence="5">The sequence shown here is derived from an EMBL/GenBank/DDBJ whole genome shotgun (WGS) entry which is preliminary data.</text>
</comment>
<evidence type="ECO:0000256" key="1">
    <source>
        <dbReference type="ARBA" id="ARBA00005854"/>
    </source>
</evidence>
<gene>
    <name evidence="5" type="ORF">S12H4_51495</name>
</gene>
<accession>X1VBC3</accession>
<keyword evidence="2" id="KW-0560">Oxidoreductase</keyword>
<comment type="similarity">
    <text evidence="1">Belongs to the D-isomer specific 2-hydroxyacid dehydrogenase family.</text>
</comment>
<sequence length="90" mass="9394">VGVLINTSRGGVVNERDLADALNSGGIAGAGLDVLSSEPPAADNPLLKARNCYVTPHVAWASQSARVRLMTAVVDNIRAFLDGKPRNVVN</sequence>
<dbReference type="PANTHER" id="PTHR43761:SF1">
    <property type="entry name" value="D-ISOMER SPECIFIC 2-HYDROXYACID DEHYDROGENASE CATALYTIC DOMAIN-CONTAINING PROTEIN-RELATED"/>
    <property type="match status" value="1"/>
</dbReference>
<evidence type="ECO:0000313" key="5">
    <source>
        <dbReference type="EMBL" id="GAJ14297.1"/>
    </source>
</evidence>
<dbReference type="GO" id="GO:0051287">
    <property type="term" value="F:NAD binding"/>
    <property type="evidence" value="ECO:0007669"/>
    <property type="project" value="InterPro"/>
</dbReference>
<dbReference type="AlphaFoldDB" id="X1VBC3"/>
<dbReference type="Pfam" id="PF02826">
    <property type="entry name" value="2-Hacid_dh_C"/>
    <property type="match status" value="1"/>
</dbReference>
<dbReference type="InterPro" id="IPR036291">
    <property type="entry name" value="NAD(P)-bd_dom_sf"/>
</dbReference>
<feature type="non-terminal residue" evidence="5">
    <location>
        <position position="1"/>
    </location>
</feature>
<dbReference type="InterPro" id="IPR006140">
    <property type="entry name" value="D-isomer_DH_NAD-bd"/>
</dbReference>
<organism evidence="5">
    <name type="scientific">marine sediment metagenome</name>
    <dbReference type="NCBI Taxonomy" id="412755"/>
    <lineage>
        <taxon>unclassified sequences</taxon>
        <taxon>metagenomes</taxon>
        <taxon>ecological metagenomes</taxon>
    </lineage>
</organism>
<protein>
    <recommendedName>
        <fullName evidence="4">D-isomer specific 2-hydroxyacid dehydrogenase NAD-binding domain-containing protein</fullName>
    </recommendedName>
</protein>
<evidence type="ECO:0000256" key="2">
    <source>
        <dbReference type="ARBA" id="ARBA00023002"/>
    </source>
</evidence>
<dbReference type="SUPFAM" id="SSF51735">
    <property type="entry name" value="NAD(P)-binding Rossmann-fold domains"/>
    <property type="match status" value="1"/>
</dbReference>
<name>X1VBC3_9ZZZZ</name>
<evidence type="ECO:0000256" key="3">
    <source>
        <dbReference type="ARBA" id="ARBA00023027"/>
    </source>
</evidence>
<proteinExistence type="inferred from homology"/>
<keyword evidence="3" id="KW-0520">NAD</keyword>
<dbReference type="InterPro" id="IPR050418">
    <property type="entry name" value="D-iso_2-hydroxyacid_DH_PdxB"/>
</dbReference>
<feature type="domain" description="D-isomer specific 2-hydroxyacid dehydrogenase NAD-binding" evidence="4">
    <location>
        <begin position="3"/>
        <end position="59"/>
    </location>
</feature>
<dbReference type="PANTHER" id="PTHR43761">
    <property type="entry name" value="D-ISOMER SPECIFIC 2-HYDROXYACID DEHYDROGENASE FAMILY PROTEIN (AFU_ORTHOLOGUE AFUA_1G13630)"/>
    <property type="match status" value="1"/>
</dbReference>